<accession>A0AAD6X5U9</accession>
<name>A0AAD6X5U9_9AGAR</name>
<feature type="chain" id="PRO_5041996806" evidence="2">
    <location>
        <begin position="23"/>
        <end position="345"/>
    </location>
</feature>
<sequence length="345" mass="38552">MLAAYVTSFAAIVLSFVVHVHATVSATVPISFPCAAYQPSTEHGVTHSHPRFMVVGALSLMFVVSALALRRAEWEDPAAIDAVLRLMPTLPHLKEIVVAFFRGALATWIRFSSEFAPGGLIDEASATERQLAWMPATNDANEGSLGQLRVVMLDHPTLTLHQFNAAVMYNQNDTQDFMDALFEWPDHLYIMRLARKEDASGIERKCKAELAEFRIRLAAMKKAKEVAKHQKEIDDLRILVKVPLVSTVTEIYTTVRDVSLTVKKLHQQLDAFRLRGVPEIKANSTYARKADKQAAVEAALKKYRSSPESYPIPAAVLTKLSVPQIRPETQVVEEWGDEEDVEMEE</sequence>
<evidence type="ECO:0000256" key="1">
    <source>
        <dbReference type="SAM" id="Phobius"/>
    </source>
</evidence>
<keyword evidence="4" id="KW-1185">Reference proteome</keyword>
<comment type="caution">
    <text evidence="3">The sequence shown here is derived from an EMBL/GenBank/DDBJ whole genome shotgun (WGS) entry which is preliminary data.</text>
</comment>
<evidence type="ECO:0000313" key="3">
    <source>
        <dbReference type="EMBL" id="KAJ7037747.1"/>
    </source>
</evidence>
<dbReference type="EMBL" id="JARJCM010000035">
    <property type="protein sequence ID" value="KAJ7037747.1"/>
    <property type="molecule type" value="Genomic_DNA"/>
</dbReference>
<evidence type="ECO:0000313" key="4">
    <source>
        <dbReference type="Proteomes" id="UP001218188"/>
    </source>
</evidence>
<evidence type="ECO:0000256" key="2">
    <source>
        <dbReference type="SAM" id="SignalP"/>
    </source>
</evidence>
<keyword evidence="1" id="KW-0472">Membrane</keyword>
<protein>
    <submittedName>
        <fullName evidence="3">Uncharacterized protein</fullName>
    </submittedName>
</protein>
<reference evidence="3" key="1">
    <citation type="submission" date="2023-03" db="EMBL/GenBank/DDBJ databases">
        <title>Massive genome expansion in bonnet fungi (Mycena s.s.) driven by repeated elements and novel gene families across ecological guilds.</title>
        <authorList>
            <consortium name="Lawrence Berkeley National Laboratory"/>
            <person name="Harder C.B."/>
            <person name="Miyauchi S."/>
            <person name="Viragh M."/>
            <person name="Kuo A."/>
            <person name="Thoen E."/>
            <person name="Andreopoulos B."/>
            <person name="Lu D."/>
            <person name="Skrede I."/>
            <person name="Drula E."/>
            <person name="Henrissat B."/>
            <person name="Morin E."/>
            <person name="Kohler A."/>
            <person name="Barry K."/>
            <person name="LaButti K."/>
            <person name="Morin E."/>
            <person name="Salamov A."/>
            <person name="Lipzen A."/>
            <person name="Mereny Z."/>
            <person name="Hegedus B."/>
            <person name="Baldrian P."/>
            <person name="Stursova M."/>
            <person name="Weitz H."/>
            <person name="Taylor A."/>
            <person name="Grigoriev I.V."/>
            <person name="Nagy L.G."/>
            <person name="Martin F."/>
            <person name="Kauserud H."/>
        </authorList>
    </citation>
    <scope>NUCLEOTIDE SEQUENCE</scope>
    <source>
        <strain evidence="3">CBHHK200</strain>
    </source>
</reference>
<gene>
    <name evidence="3" type="ORF">C8F04DRAFT_1180214</name>
</gene>
<proteinExistence type="predicted"/>
<keyword evidence="1" id="KW-0812">Transmembrane</keyword>
<dbReference type="Proteomes" id="UP001218188">
    <property type="component" value="Unassembled WGS sequence"/>
</dbReference>
<keyword evidence="2" id="KW-0732">Signal</keyword>
<dbReference type="AlphaFoldDB" id="A0AAD6X5U9"/>
<feature type="signal peptide" evidence="2">
    <location>
        <begin position="1"/>
        <end position="22"/>
    </location>
</feature>
<feature type="transmembrane region" description="Helical" evidence="1">
    <location>
        <begin position="52"/>
        <end position="69"/>
    </location>
</feature>
<organism evidence="3 4">
    <name type="scientific">Mycena alexandri</name>
    <dbReference type="NCBI Taxonomy" id="1745969"/>
    <lineage>
        <taxon>Eukaryota</taxon>
        <taxon>Fungi</taxon>
        <taxon>Dikarya</taxon>
        <taxon>Basidiomycota</taxon>
        <taxon>Agaricomycotina</taxon>
        <taxon>Agaricomycetes</taxon>
        <taxon>Agaricomycetidae</taxon>
        <taxon>Agaricales</taxon>
        <taxon>Marasmiineae</taxon>
        <taxon>Mycenaceae</taxon>
        <taxon>Mycena</taxon>
    </lineage>
</organism>
<keyword evidence="1" id="KW-1133">Transmembrane helix</keyword>